<organism evidence="1 2">
    <name type="scientific">Trichomonas vaginalis (strain ATCC PRA-98 / G3)</name>
    <dbReference type="NCBI Taxonomy" id="412133"/>
    <lineage>
        <taxon>Eukaryota</taxon>
        <taxon>Metamonada</taxon>
        <taxon>Parabasalia</taxon>
        <taxon>Trichomonadida</taxon>
        <taxon>Trichomonadidae</taxon>
        <taxon>Trichomonas</taxon>
    </lineage>
</organism>
<dbReference type="RefSeq" id="XP_001303677.1">
    <property type="nucleotide sequence ID" value="XM_001303676.1"/>
</dbReference>
<dbReference type="AlphaFoldDB" id="A2FWH7"/>
<gene>
    <name evidence="1" type="ORF">TVAG_092200</name>
</gene>
<dbReference type="VEuPathDB" id="TrichDB:TVAG_092200"/>
<proteinExistence type="predicted"/>
<reference evidence="1" key="2">
    <citation type="journal article" date="2007" name="Science">
        <title>Draft genome sequence of the sexually transmitted pathogen Trichomonas vaginalis.</title>
        <authorList>
            <person name="Carlton J.M."/>
            <person name="Hirt R.P."/>
            <person name="Silva J.C."/>
            <person name="Delcher A.L."/>
            <person name="Schatz M."/>
            <person name="Zhao Q."/>
            <person name="Wortman J.R."/>
            <person name="Bidwell S.L."/>
            <person name="Alsmark U.C.M."/>
            <person name="Besteiro S."/>
            <person name="Sicheritz-Ponten T."/>
            <person name="Noel C.J."/>
            <person name="Dacks J.B."/>
            <person name="Foster P.G."/>
            <person name="Simillion C."/>
            <person name="Van de Peer Y."/>
            <person name="Miranda-Saavedra D."/>
            <person name="Barton G.J."/>
            <person name="Westrop G.D."/>
            <person name="Mueller S."/>
            <person name="Dessi D."/>
            <person name="Fiori P.L."/>
            <person name="Ren Q."/>
            <person name="Paulsen I."/>
            <person name="Zhang H."/>
            <person name="Bastida-Corcuera F.D."/>
            <person name="Simoes-Barbosa A."/>
            <person name="Brown M.T."/>
            <person name="Hayes R.D."/>
            <person name="Mukherjee M."/>
            <person name="Okumura C.Y."/>
            <person name="Schneider R."/>
            <person name="Smith A.J."/>
            <person name="Vanacova S."/>
            <person name="Villalvazo M."/>
            <person name="Haas B.J."/>
            <person name="Pertea M."/>
            <person name="Feldblyum T.V."/>
            <person name="Utterback T.R."/>
            <person name="Shu C.L."/>
            <person name="Osoegawa K."/>
            <person name="de Jong P.J."/>
            <person name="Hrdy I."/>
            <person name="Horvathova L."/>
            <person name="Zubacova Z."/>
            <person name="Dolezal P."/>
            <person name="Malik S.B."/>
            <person name="Logsdon J.M. Jr."/>
            <person name="Henze K."/>
            <person name="Gupta A."/>
            <person name="Wang C.C."/>
            <person name="Dunne R.L."/>
            <person name="Upcroft J.A."/>
            <person name="Upcroft P."/>
            <person name="White O."/>
            <person name="Salzberg S.L."/>
            <person name="Tang P."/>
            <person name="Chiu C.-H."/>
            <person name="Lee Y.-S."/>
            <person name="Embley T.M."/>
            <person name="Coombs G.H."/>
            <person name="Mottram J.C."/>
            <person name="Tachezy J."/>
            <person name="Fraser-Liggett C.M."/>
            <person name="Johnson P.J."/>
        </authorList>
    </citation>
    <scope>NUCLEOTIDE SEQUENCE [LARGE SCALE GENOMIC DNA]</scope>
    <source>
        <strain evidence="1">G3</strain>
    </source>
</reference>
<dbReference type="VEuPathDB" id="TrichDB:TVAGG3_0481860"/>
<evidence type="ECO:0000313" key="1">
    <source>
        <dbReference type="EMBL" id="EAX90747.1"/>
    </source>
</evidence>
<dbReference type="InParanoid" id="A2FWH7"/>
<evidence type="ECO:0000313" key="2">
    <source>
        <dbReference type="Proteomes" id="UP000001542"/>
    </source>
</evidence>
<evidence type="ECO:0008006" key="3">
    <source>
        <dbReference type="Google" id="ProtNLM"/>
    </source>
</evidence>
<reference evidence="1" key="1">
    <citation type="submission" date="2006-10" db="EMBL/GenBank/DDBJ databases">
        <authorList>
            <person name="Amadeo P."/>
            <person name="Zhao Q."/>
            <person name="Wortman J."/>
            <person name="Fraser-Liggett C."/>
            <person name="Carlton J."/>
        </authorList>
    </citation>
    <scope>NUCLEOTIDE SEQUENCE</scope>
    <source>
        <strain evidence="1">G3</strain>
    </source>
</reference>
<dbReference type="EMBL" id="DS114085">
    <property type="protein sequence ID" value="EAX90747.1"/>
    <property type="molecule type" value="Genomic_DNA"/>
</dbReference>
<dbReference type="Proteomes" id="UP000001542">
    <property type="component" value="Unassembled WGS sequence"/>
</dbReference>
<dbReference type="KEGG" id="tva:4748435"/>
<keyword evidence="2" id="KW-1185">Reference proteome</keyword>
<sequence length="326" mass="37003">MKNAKRFSWSEYFGNKGKVDRTLNGTAFSDTTSTNNYYVFVCNFEDYTEKGAIYIKRGNKIYTLLEDSAFNRCKSTSEGGFVYYDCPQLGHFIQQRNCYFESIANDHMAFYQLVKSSPTNKNYAFDISVSKCGESESKGAYTFTIAFGDVQIKNNNITYNKCLDRSSTYCYLSGKSGYSNFSTFRENNQTWGESLSFYSSVNSYTHTVSYCNVIGNKFRTGSDQVLFDCTYNTTVDHCVFLNNTAAYMFKVYTEGCTLTITDSYVQSNSTTGPGTVKFEKDKSNYDPINISQFSTENCYIEPKVFGVKISYFSVFAQISPALFSSK</sequence>
<accession>A2FWH7</accession>
<protein>
    <recommendedName>
        <fullName evidence="3">Right handed beta helix domain-containing protein</fullName>
    </recommendedName>
</protein>
<name>A2FWH7_TRIV3</name>